<dbReference type="PROSITE" id="PS51184">
    <property type="entry name" value="JMJC"/>
    <property type="match status" value="1"/>
</dbReference>
<dbReference type="Gene3D" id="2.30.30.140">
    <property type="match status" value="1"/>
</dbReference>
<dbReference type="PROSITE" id="PS51183">
    <property type="entry name" value="JMJN"/>
    <property type="match status" value="1"/>
</dbReference>
<keyword evidence="28" id="KW-1185">Reference proteome</keyword>
<comment type="cofactor">
    <cofactor evidence="1">
        <name>Fe(2+)</name>
        <dbReference type="ChEBI" id="CHEBI:29033"/>
    </cofactor>
</comment>
<evidence type="ECO:0000256" key="9">
    <source>
        <dbReference type="ARBA" id="ARBA00022853"/>
    </source>
</evidence>
<feature type="compositionally biased region" description="Polar residues" evidence="24">
    <location>
        <begin position="34"/>
        <end position="44"/>
    </location>
</feature>
<feature type="region of interest" description="Disordered" evidence="24">
    <location>
        <begin position="1060"/>
        <end position="1151"/>
    </location>
</feature>
<comment type="function">
    <text evidence="18">Histone demethylase that specifically demethylates 'Lys-9' of histone H3, thereby playing a role in histone code. Does not demethylate histone H3 'Lys-4', H3 'Lys-27', H3 'Lys-36' nor H4 'Lys-20'. Only able to demethylate trimethylated H3 'Lys-9', with a weaker activity than KDM4A, KDM4C and KDM4D. Demethylation of Lys residue generates formaldehyde and succinate. Plays a critical role in the development of the central nervous system (CNS).</text>
</comment>
<evidence type="ECO:0000256" key="3">
    <source>
        <dbReference type="ARBA" id="ARBA00009711"/>
    </source>
</evidence>
<dbReference type="RefSeq" id="XP_028259057.1">
    <property type="nucleotide sequence ID" value="XM_028403256.1"/>
</dbReference>
<evidence type="ECO:0000256" key="7">
    <source>
        <dbReference type="ARBA" id="ARBA00022771"/>
    </source>
</evidence>
<keyword evidence="16" id="KW-0539">Nucleus</keyword>
<feature type="region of interest" description="Disordered" evidence="24">
    <location>
        <begin position="622"/>
        <end position="661"/>
    </location>
</feature>
<dbReference type="Proteomes" id="UP000515145">
    <property type="component" value="Chromosome 4"/>
</dbReference>
<feature type="domain" description="JmjN" evidence="25">
    <location>
        <begin position="110"/>
        <end position="152"/>
    </location>
</feature>
<dbReference type="Pfam" id="PF13832">
    <property type="entry name" value="zf-HC5HC2H_2"/>
    <property type="match status" value="1"/>
</dbReference>
<dbReference type="GO" id="GO:0140684">
    <property type="term" value="F:histone H3K9me2/H3K9me3 demethylase activity"/>
    <property type="evidence" value="ECO:0007669"/>
    <property type="project" value="UniProtKB-EC"/>
</dbReference>
<dbReference type="Pfam" id="PF02373">
    <property type="entry name" value="JmjC"/>
    <property type="match status" value="1"/>
</dbReference>
<feature type="compositionally biased region" description="Polar residues" evidence="24">
    <location>
        <begin position="1118"/>
        <end position="1135"/>
    </location>
</feature>
<dbReference type="FunCoup" id="A0A6P7I833">
    <property type="interactions" value="429"/>
</dbReference>
<keyword evidence="6" id="KW-0677">Repeat</keyword>
<comment type="similarity">
    <text evidence="3">Belongs to the JHDM3 histone demethylase family.</text>
</comment>
<dbReference type="PROSITE" id="PS51805">
    <property type="entry name" value="EPHD"/>
    <property type="match status" value="1"/>
</dbReference>
<evidence type="ECO:0000256" key="1">
    <source>
        <dbReference type="ARBA" id="ARBA00001954"/>
    </source>
</evidence>
<feature type="compositionally biased region" description="Polar residues" evidence="24">
    <location>
        <begin position="1203"/>
        <end position="1212"/>
    </location>
</feature>
<evidence type="ECO:0000256" key="20">
    <source>
        <dbReference type="ARBA" id="ARBA00076122"/>
    </source>
</evidence>
<dbReference type="FunFam" id="2.60.120.650:FF:000003">
    <property type="entry name" value="Lysine-specific demethylase 4D"/>
    <property type="match status" value="1"/>
</dbReference>
<feature type="domain" description="PHD-type" evidence="27">
    <location>
        <begin position="799"/>
        <end position="913"/>
    </location>
</feature>
<dbReference type="InterPro" id="IPR019786">
    <property type="entry name" value="Zinc_finger_PHD-type_CS"/>
</dbReference>
<sequence length="1235" mass="137520">MATDMPMDTVSDHHPAPPSPPDPVTATPPAVSSIAVQDQISTQEPAIAEPPDAAVTSVEDKAPTLAPDLTPVQHNNPDVAPEHVPGSETLPAPTLPPVPPASSKNPSCKIMTFRPTVEEFKDFAKYIVYMESQGAHRAGLAKVIPPEGWKPRKSYDTIEDMVIPAPITQVVTGQSGLFTQYNIQKKSMTVGEYRKLANSKKYCTPRHKDFDDLERKYWKNLTFVSPIYGADVSGSIYDENVHEWNIGHLNTLLDMVEQECGIVIEGVNTPYLYFGMWKTTFAWHTEDMDLYSVNYLHFGQPKSWYAVPPEHGKRLERLAQGFFPGSSQGCDAFLRHKMTLISPSILKKYGIPFDRITQNEGEFMITFPYGYHAGFNHGFNCAESTNFATLRWVDYGKMATQCTCRKDMVKISMDVFVRCLQPDRYEMWKQGKDITVLDHLKATELSSPELEQWREHRVTFRANLLRKAMQKMKQVRRLKLEEVKVLAEEGIELNAAEYQRQVEEREAQRRQEREERLAREAMMTLEAMEREEQEAAKAAAKAAVDDTEAKPHILSDDNEKKKHKKKKIPSMQNAMTGFEEAFEQFATSGLKNTATTSEVDTILADNKMDVSATQPCYSKMKMPEVKKSRRHPLSKPPMRSPLSIVKQEPSEKEVSSPMPLDSDMKKQEHLWQNRSPNFLAEKAFNAAVAALKPYCSICSLFCPYIKPQSDFSAANDAQRVPTPRHGNLTRPLVPEMCFCVGAGNTEPPPTNHLIGEDGNSLLICCSSCHMQVHSSCYGVRPDSVGESWICSRCKAGAWTVECCLCNLRGGALKTTTDNRWVHVICAIAVAEARFVNAIEREPVDVSAVPETRKNLKCVFCHSNSSTENHGACIQCSYENCATSFHVTCAQIAGVVMTPADWPYVVSVTCHKHKMKTTTTVTKSKTPKPRVVPKAPQGPILGQRVIGRNTDSWYYHCTIIGMATQTFYEVNFDDGSYCDNLYPENILSHDCLHSGPPDAGELIVVSTPEGQILNASFVKEHTHKLYQVEFHDQTQLMLKHSEVYHLDQELPKRVRSRLAIPVPQEEVSPADEAQAAKRRRLPSESVLPTNTPMETTSTPACSQTTAPVATPAPEHHSISTHPTSQPLSQPAVTSQELAPPPPPSSIQMNAGTPMDTSIALSVALREPALSADPTLTPQCTPFQTTLNSDPLLSAPSPPPPPQHMSDSYTPSSGYVSYMETLLHSHFPQEDGPGPLY</sequence>
<dbReference type="Gene3D" id="3.30.40.10">
    <property type="entry name" value="Zinc/RING finger domain, C3HC4 (zinc finger)"/>
    <property type="match status" value="2"/>
</dbReference>
<dbReference type="InterPro" id="IPR040477">
    <property type="entry name" value="KDM4-like_Tudor"/>
</dbReference>
<dbReference type="FunFam" id="3.10.330.70:FF:000001">
    <property type="entry name" value="Putative lysine-specific demethylase 4a"/>
    <property type="match status" value="1"/>
</dbReference>
<keyword evidence="7" id="KW-0863">Zinc-finger</keyword>
<dbReference type="CTD" id="23030"/>
<dbReference type="InterPro" id="IPR011011">
    <property type="entry name" value="Znf_FYVE_PHD"/>
</dbReference>
<dbReference type="InterPro" id="IPR013083">
    <property type="entry name" value="Znf_RING/FYVE/PHD"/>
</dbReference>
<evidence type="ECO:0000313" key="29">
    <source>
        <dbReference type="RefSeq" id="XP_028259057.1"/>
    </source>
</evidence>
<dbReference type="SMART" id="SM00249">
    <property type="entry name" value="PHD"/>
    <property type="match status" value="2"/>
</dbReference>
<keyword evidence="5" id="KW-0479">Metal-binding</keyword>
<dbReference type="Pfam" id="PF02375">
    <property type="entry name" value="JmjN"/>
    <property type="match status" value="1"/>
</dbReference>
<accession>A0A6P7I833</accession>
<evidence type="ECO:0000256" key="24">
    <source>
        <dbReference type="SAM" id="MobiDB-lite"/>
    </source>
</evidence>
<feature type="region of interest" description="Disordered" evidence="24">
    <location>
        <begin position="1170"/>
        <end position="1212"/>
    </location>
</feature>
<dbReference type="GeneID" id="114434225"/>
<comment type="subcellular location">
    <subcellularLocation>
        <location evidence="2">Nucleus</location>
    </subcellularLocation>
</comment>
<dbReference type="GO" id="GO:0000785">
    <property type="term" value="C:chromatin"/>
    <property type="evidence" value="ECO:0007669"/>
    <property type="project" value="TreeGrafter"/>
</dbReference>
<dbReference type="FunFam" id="3.30.40.10:FF:000029">
    <property type="entry name" value="lysine-specific demethylase 4C isoform X1"/>
    <property type="match status" value="1"/>
</dbReference>
<dbReference type="OrthoDB" id="9547406at2759"/>
<evidence type="ECO:0000256" key="19">
    <source>
        <dbReference type="ARBA" id="ARBA00069270"/>
    </source>
</evidence>
<keyword evidence="23" id="KW-0175">Coiled coil</keyword>
<evidence type="ECO:0000256" key="16">
    <source>
        <dbReference type="ARBA" id="ARBA00023242"/>
    </source>
</evidence>
<dbReference type="PROSITE" id="PS01359">
    <property type="entry name" value="ZF_PHD_1"/>
    <property type="match status" value="1"/>
</dbReference>
<keyword evidence="13" id="KW-0408">Iron</keyword>
<feature type="region of interest" description="Disordered" evidence="24">
    <location>
        <begin position="1"/>
        <end position="106"/>
    </location>
</feature>
<evidence type="ECO:0000256" key="18">
    <source>
        <dbReference type="ARBA" id="ARBA00054423"/>
    </source>
</evidence>
<dbReference type="GO" id="GO:0008270">
    <property type="term" value="F:zinc ion binding"/>
    <property type="evidence" value="ECO:0007669"/>
    <property type="project" value="UniProtKB-KW"/>
</dbReference>
<evidence type="ECO:0000259" key="27">
    <source>
        <dbReference type="PROSITE" id="PS51805"/>
    </source>
</evidence>
<proteinExistence type="inferred from homology"/>
<protein>
    <recommendedName>
        <fullName evidence="19">Lysine-specific demethylase 4B</fullName>
        <ecNumber evidence="4">1.14.11.66</ecNumber>
    </recommendedName>
    <alternativeName>
        <fullName evidence="20">JmjC domain-containing histone demethylation protein 3B</fullName>
    </alternativeName>
    <alternativeName>
        <fullName evidence="21">Jumonji domain-containing protein 2B</fullName>
    </alternativeName>
    <alternativeName>
        <fullName evidence="22">[histone H3]-trimethyl-L-lysine(9) demethylase 4B</fullName>
    </alternativeName>
</protein>
<evidence type="ECO:0000256" key="15">
    <source>
        <dbReference type="ARBA" id="ARBA00023163"/>
    </source>
</evidence>
<evidence type="ECO:0000256" key="21">
    <source>
        <dbReference type="ARBA" id="ARBA00080011"/>
    </source>
</evidence>
<dbReference type="SMART" id="SM00545">
    <property type="entry name" value="JmjN"/>
    <property type="match status" value="1"/>
</dbReference>
<evidence type="ECO:0000256" key="12">
    <source>
        <dbReference type="ARBA" id="ARBA00023002"/>
    </source>
</evidence>
<dbReference type="SUPFAM" id="SSF63748">
    <property type="entry name" value="Tudor/PWWP/MBT"/>
    <property type="match status" value="2"/>
</dbReference>
<dbReference type="Pfam" id="PF13831">
    <property type="entry name" value="PHD_2"/>
    <property type="match status" value="1"/>
</dbReference>
<dbReference type="Gene3D" id="3.10.330.70">
    <property type="match status" value="1"/>
</dbReference>
<dbReference type="SMART" id="SM00333">
    <property type="entry name" value="TUDOR"/>
    <property type="match status" value="2"/>
</dbReference>
<evidence type="ECO:0000259" key="25">
    <source>
        <dbReference type="PROSITE" id="PS51183"/>
    </source>
</evidence>
<dbReference type="InParanoid" id="A0A6P7I833"/>
<dbReference type="SUPFAM" id="SSF57903">
    <property type="entry name" value="FYVE/PHD zinc finger"/>
    <property type="match status" value="1"/>
</dbReference>
<feature type="domain" description="JmjC" evidence="26">
    <location>
        <begin position="238"/>
        <end position="404"/>
    </location>
</feature>
<dbReference type="GO" id="GO:0005634">
    <property type="term" value="C:nucleus"/>
    <property type="evidence" value="ECO:0007669"/>
    <property type="project" value="UniProtKB-SubCell"/>
</dbReference>
<keyword evidence="11" id="KW-0007">Acetylation</keyword>
<name>A0A6P7I833_9TELE</name>
<evidence type="ECO:0000256" key="17">
    <source>
        <dbReference type="ARBA" id="ARBA00049349"/>
    </source>
</evidence>
<evidence type="ECO:0000256" key="14">
    <source>
        <dbReference type="ARBA" id="ARBA00023015"/>
    </source>
</evidence>
<dbReference type="SMART" id="SM00558">
    <property type="entry name" value="JmjC"/>
    <property type="match status" value="1"/>
</dbReference>
<gene>
    <name evidence="29" type="primary">kdm4b</name>
</gene>
<organism evidence="28 29">
    <name type="scientific">Parambassis ranga</name>
    <name type="common">Indian glassy fish</name>
    <dbReference type="NCBI Taxonomy" id="210632"/>
    <lineage>
        <taxon>Eukaryota</taxon>
        <taxon>Metazoa</taxon>
        <taxon>Chordata</taxon>
        <taxon>Craniata</taxon>
        <taxon>Vertebrata</taxon>
        <taxon>Euteleostomi</taxon>
        <taxon>Actinopterygii</taxon>
        <taxon>Neopterygii</taxon>
        <taxon>Teleostei</taxon>
        <taxon>Neoteleostei</taxon>
        <taxon>Acanthomorphata</taxon>
        <taxon>Ovalentaria</taxon>
        <taxon>Ambassidae</taxon>
        <taxon>Parambassis</taxon>
    </lineage>
</organism>
<keyword evidence="9" id="KW-0156">Chromatin regulator</keyword>
<dbReference type="SUPFAM" id="SSF51197">
    <property type="entry name" value="Clavaminate synthase-like"/>
    <property type="match status" value="1"/>
</dbReference>
<dbReference type="InterPro" id="IPR001965">
    <property type="entry name" value="Znf_PHD"/>
</dbReference>
<comment type="catalytic activity">
    <reaction evidence="17">
        <text>N(6),N(6),N(6)-trimethyl-L-lysyl(9)-[histone H3] + 2 2-oxoglutarate + 2 O2 = N(6)-methyl-L-lysyl(9)-[histone H3] + 2 formaldehyde + 2 succinate + 2 CO2</text>
        <dbReference type="Rhea" id="RHEA:60200"/>
        <dbReference type="Rhea" id="RHEA-COMP:15538"/>
        <dbReference type="Rhea" id="RHEA-COMP:15542"/>
        <dbReference type="ChEBI" id="CHEBI:15379"/>
        <dbReference type="ChEBI" id="CHEBI:16526"/>
        <dbReference type="ChEBI" id="CHEBI:16810"/>
        <dbReference type="ChEBI" id="CHEBI:16842"/>
        <dbReference type="ChEBI" id="CHEBI:30031"/>
        <dbReference type="ChEBI" id="CHEBI:61929"/>
        <dbReference type="ChEBI" id="CHEBI:61961"/>
        <dbReference type="EC" id="1.14.11.66"/>
    </reaction>
</comment>
<evidence type="ECO:0000256" key="23">
    <source>
        <dbReference type="SAM" id="Coils"/>
    </source>
</evidence>
<evidence type="ECO:0000256" key="22">
    <source>
        <dbReference type="ARBA" id="ARBA00082446"/>
    </source>
</evidence>
<keyword evidence="8" id="KW-0862">Zinc</keyword>
<dbReference type="GO" id="GO:0010468">
    <property type="term" value="P:regulation of gene expression"/>
    <property type="evidence" value="ECO:0007669"/>
    <property type="project" value="TreeGrafter"/>
</dbReference>
<evidence type="ECO:0000256" key="4">
    <source>
        <dbReference type="ARBA" id="ARBA00012900"/>
    </source>
</evidence>
<keyword evidence="10" id="KW-0223">Dioxygenase</keyword>
<dbReference type="PANTHER" id="PTHR10694:SF7">
    <property type="entry name" value="[HISTONE H3]-TRIMETHYL-L-LYSINE(9) DEMETHYLASE"/>
    <property type="match status" value="1"/>
</dbReference>
<evidence type="ECO:0000259" key="26">
    <source>
        <dbReference type="PROSITE" id="PS51184"/>
    </source>
</evidence>
<evidence type="ECO:0000256" key="11">
    <source>
        <dbReference type="ARBA" id="ARBA00022990"/>
    </source>
</evidence>
<dbReference type="InterPro" id="IPR002999">
    <property type="entry name" value="Tudor"/>
</dbReference>
<dbReference type="PANTHER" id="PTHR10694">
    <property type="entry name" value="LYSINE-SPECIFIC DEMETHYLASE"/>
    <property type="match status" value="1"/>
</dbReference>
<evidence type="ECO:0000313" key="28">
    <source>
        <dbReference type="Proteomes" id="UP000515145"/>
    </source>
</evidence>
<dbReference type="InterPro" id="IPR003347">
    <property type="entry name" value="JmjC_dom"/>
</dbReference>
<dbReference type="InterPro" id="IPR034732">
    <property type="entry name" value="EPHD"/>
</dbReference>
<reference evidence="29" key="1">
    <citation type="submission" date="2025-08" db="UniProtKB">
        <authorList>
            <consortium name="RefSeq"/>
        </authorList>
    </citation>
    <scope>IDENTIFICATION</scope>
</reference>
<dbReference type="EC" id="1.14.11.66" evidence="4"/>
<evidence type="ECO:0000256" key="2">
    <source>
        <dbReference type="ARBA" id="ARBA00004123"/>
    </source>
</evidence>
<feature type="compositionally biased region" description="Polar residues" evidence="24">
    <location>
        <begin position="1085"/>
        <end position="1106"/>
    </location>
</feature>
<dbReference type="Gene3D" id="2.60.120.650">
    <property type="entry name" value="Cupin"/>
    <property type="match status" value="1"/>
</dbReference>
<feature type="compositionally biased region" description="Polar residues" evidence="24">
    <location>
        <begin position="1172"/>
        <end position="1187"/>
    </location>
</feature>
<dbReference type="AlphaFoldDB" id="A0A6P7I833"/>
<feature type="coiled-coil region" evidence="23">
    <location>
        <begin position="461"/>
        <end position="550"/>
    </location>
</feature>
<evidence type="ECO:0000256" key="6">
    <source>
        <dbReference type="ARBA" id="ARBA00022737"/>
    </source>
</evidence>
<dbReference type="Pfam" id="PF18104">
    <property type="entry name" value="Tudor_2"/>
    <property type="match status" value="1"/>
</dbReference>
<dbReference type="InterPro" id="IPR003349">
    <property type="entry name" value="JmjN"/>
</dbReference>
<keyword evidence="14" id="KW-0805">Transcription regulation</keyword>
<evidence type="ECO:0000256" key="13">
    <source>
        <dbReference type="ARBA" id="ARBA00023004"/>
    </source>
</evidence>
<evidence type="ECO:0000256" key="5">
    <source>
        <dbReference type="ARBA" id="ARBA00022723"/>
    </source>
</evidence>
<dbReference type="InterPro" id="IPR019787">
    <property type="entry name" value="Znf_PHD-finger"/>
</dbReference>
<evidence type="ECO:0000256" key="10">
    <source>
        <dbReference type="ARBA" id="ARBA00022964"/>
    </source>
</evidence>
<evidence type="ECO:0000256" key="8">
    <source>
        <dbReference type="ARBA" id="ARBA00022833"/>
    </source>
</evidence>
<keyword evidence="12" id="KW-0560">Oxidoreductase</keyword>
<keyword evidence="15" id="KW-0804">Transcription</keyword>